<keyword evidence="3 7" id="KW-0064">Aspartyl protease</keyword>
<dbReference type="FunFam" id="2.40.70.10:FF:000115">
    <property type="entry name" value="Lysosomal aspartic protease"/>
    <property type="match status" value="1"/>
</dbReference>
<feature type="signal peptide" evidence="8">
    <location>
        <begin position="1"/>
        <end position="23"/>
    </location>
</feature>
<dbReference type="PROSITE" id="PS00141">
    <property type="entry name" value="ASP_PROTEASE"/>
    <property type="match status" value="1"/>
</dbReference>
<evidence type="ECO:0000256" key="4">
    <source>
        <dbReference type="ARBA" id="ARBA00022801"/>
    </source>
</evidence>
<keyword evidence="11" id="KW-1185">Reference proteome</keyword>
<dbReference type="PRINTS" id="PR00792">
    <property type="entry name" value="PEPSIN"/>
</dbReference>
<dbReference type="GO" id="GO:0006508">
    <property type="term" value="P:proteolysis"/>
    <property type="evidence" value="ECO:0007669"/>
    <property type="project" value="UniProtKB-KW"/>
</dbReference>
<comment type="similarity">
    <text evidence="1 7">Belongs to the peptidase A1 family.</text>
</comment>
<dbReference type="InterPro" id="IPR021109">
    <property type="entry name" value="Peptidase_aspartic_dom_sf"/>
</dbReference>
<accession>A0AA38P8R3</accession>
<dbReference type="PANTHER" id="PTHR47966:SF6">
    <property type="entry name" value="PEPTIDASE A1 DOMAIN-CONTAINING PROTEIN"/>
    <property type="match status" value="1"/>
</dbReference>
<sequence>MVLSSSLSHLALLVSLSANNVLAAPRPSSPMSLSMNLKRRVPEARSADDISAWAANNKLALEAKYGNTKSIAKRSSGQNLIVNQKADSSFFGSLAVGTPPVAYDVILDTGSADLWLASSDCADSACDGVPTFKASDSSTFQNKSTEFSITYGSGAAAGSLGEDVVQMAGFSVSNQIFGVCDQVTDNLLNSPVSGLLGLAFQTIASSGASPLWQTLASSNAWDQPLMAFQLTRYNNDSKATDLEPGGTFTMGATNTSLYTGDIDYNDIPDNDESYWLQTVSSITSQANSISISSGSSALAAIDTGTTLIGGPADAVAEIYSNIPDAEAGTGQLEGYYIYPCSTTVNVTMAFGGKSWAISNADFQAEQLNSNTCMGAFFSLETGSNAPAWIVGDTFLKNVYSVFRYNPASVGFAQLSSEALAMNGVNGASTPSATIGSAAATVSATAGTRDANSAVALFHSSPSTTGPIISLLAITMTMFISLRLV</sequence>
<dbReference type="Proteomes" id="UP001163846">
    <property type="component" value="Unassembled WGS sequence"/>
</dbReference>
<feature type="domain" description="Peptidase A1" evidence="9">
    <location>
        <begin position="90"/>
        <end position="412"/>
    </location>
</feature>
<dbReference type="InterPro" id="IPR034164">
    <property type="entry name" value="Pepsin-like_dom"/>
</dbReference>
<name>A0AA38P8R3_9AGAR</name>
<evidence type="ECO:0000256" key="8">
    <source>
        <dbReference type="SAM" id="SignalP"/>
    </source>
</evidence>
<keyword evidence="8" id="KW-0732">Signal</keyword>
<reference evidence="10" key="1">
    <citation type="submission" date="2022-08" db="EMBL/GenBank/DDBJ databases">
        <authorList>
            <consortium name="DOE Joint Genome Institute"/>
            <person name="Min B."/>
            <person name="Riley R."/>
            <person name="Sierra-Patev S."/>
            <person name="Naranjo-Ortiz M."/>
            <person name="Looney B."/>
            <person name="Konkel Z."/>
            <person name="Slot J.C."/>
            <person name="Sakamoto Y."/>
            <person name="Steenwyk J.L."/>
            <person name="Rokas A."/>
            <person name="Carro J."/>
            <person name="Camarero S."/>
            <person name="Ferreira P."/>
            <person name="Molpeceres G."/>
            <person name="Ruiz-Duenas F.J."/>
            <person name="Serrano A."/>
            <person name="Henrissat B."/>
            <person name="Drula E."/>
            <person name="Hughes K.W."/>
            <person name="Mata J.L."/>
            <person name="Ishikawa N.K."/>
            <person name="Vargas-Isla R."/>
            <person name="Ushijima S."/>
            <person name="Smith C.A."/>
            <person name="Ahrendt S."/>
            <person name="Andreopoulos W."/>
            <person name="He G."/>
            <person name="Labutti K."/>
            <person name="Lipzen A."/>
            <person name="Ng V."/>
            <person name="Sandor L."/>
            <person name="Barry K."/>
            <person name="Martinez A.T."/>
            <person name="Xiao Y."/>
            <person name="Gibbons J.G."/>
            <person name="Terashima K."/>
            <person name="Hibbett D.S."/>
            <person name="Grigoriev I.V."/>
        </authorList>
    </citation>
    <scope>NUCLEOTIDE SEQUENCE</scope>
    <source>
        <strain evidence="10">TFB9207</strain>
    </source>
</reference>
<gene>
    <name evidence="10" type="ORF">F5878DRAFT_661436</name>
</gene>
<keyword evidence="4 7" id="KW-0378">Hydrolase</keyword>
<dbReference type="SUPFAM" id="SSF50630">
    <property type="entry name" value="Acid proteases"/>
    <property type="match status" value="1"/>
</dbReference>
<dbReference type="Pfam" id="PF00026">
    <property type="entry name" value="Asp"/>
    <property type="match status" value="1"/>
</dbReference>
<dbReference type="GO" id="GO:0004190">
    <property type="term" value="F:aspartic-type endopeptidase activity"/>
    <property type="evidence" value="ECO:0007669"/>
    <property type="project" value="UniProtKB-KW"/>
</dbReference>
<evidence type="ECO:0000256" key="2">
    <source>
        <dbReference type="ARBA" id="ARBA00022670"/>
    </source>
</evidence>
<feature type="chain" id="PRO_5041406224" evidence="8">
    <location>
        <begin position="24"/>
        <end position="484"/>
    </location>
</feature>
<evidence type="ECO:0000256" key="1">
    <source>
        <dbReference type="ARBA" id="ARBA00007447"/>
    </source>
</evidence>
<evidence type="ECO:0000256" key="7">
    <source>
        <dbReference type="RuleBase" id="RU000454"/>
    </source>
</evidence>
<dbReference type="AlphaFoldDB" id="A0AA38P8R3"/>
<evidence type="ECO:0000313" key="11">
    <source>
        <dbReference type="Proteomes" id="UP001163846"/>
    </source>
</evidence>
<keyword evidence="6" id="KW-1015">Disulfide bond</keyword>
<organism evidence="10 11">
    <name type="scientific">Lentinula raphanica</name>
    <dbReference type="NCBI Taxonomy" id="153919"/>
    <lineage>
        <taxon>Eukaryota</taxon>
        <taxon>Fungi</taxon>
        <taxon>Dikarya</taxon>
        <taxon>Basidiomycota</taxon>
        <taxon>Agaricomycotina</taxon>
        <taxon>Agaricomycetes</taxon>
        <taxon>Agaricomycetidae</taxon>
        <taxon>Agaricales</taxon>
        <taxon>Marasmiineae</taxon>
        <taxon>Omphalotaceae</taxon>
        <taxon>Lentinula</taxon>
    </lineage>
</organism>
<dbReference type="PROSITE" id="PS51767">
    <property type="entry name" value="PEPTIDASE_A1"/>
    <property type="match status" value="1"/>
</dbReference>
<evidence type="ECO:0000313" key="10">
    <source>
        <dbReference type="EMBL" id="KAJ3838168.1"/>
    </source>
</evidence>
<dbReference type="InterPro" id="IPR001969">
    <property type="entry name" value="Aspartic_peptidase_AS"/>
</dbReference>
<feature type="active site" evidence="5">
    <location>
        <position position="108"/>
    </location>
</feature>
<dbReference type="InterPro" id="IPR033121">
    <property type="entry name" value="PEPTIDASE_A1"/>
</dbReference>
<keyword evidence="2 7" id="KW-0645">Protease</keyword>
<dbReference type="InterPro" id="IPR001461">
    <property type="entry name" value="Aspartic_peptidase_A1"/>
</dbReference>
<evidence type="ECO:0000256" key="6">
    <source>
        <dbReference type="PIRSR" id="PIRSR601461-2"/>
    </source>
</evidence>
<evidence type="ECO:0000256" key="5">
    <source>
        <dbReference type="PIRSR" id="PIRSR601461-1"/>
    </source>
</evidence>
<feature type="active site" evidence="5">
    <location>
        <position position="302"/>
    </location>
</feature>
<comment type="caution">
    <text evidence="10">The sequence shown here is derived from an EMBL/GenBank/DDBJ whole genome shotgun (WGS) entry which is preliminary data.</text>
</comment>
<dbReference type="Gene3D" id="2.40.70.10">
    <property type="entry name" value="Acid Proteases"/>
    <property type="match status" value="2"/>
</dbReference>
<feature type="disulfide bond" evidence="6">
    <location>
        <begin position="121"/>
        <end position="126"/>
    </location>
</feature>
<protein>
    <submittedName>
        <fullName evidence="10">Acid protease</fullName>
    </submittedName>
</protein>
<proteinExistence type="inferred from homology"/>
<dbReference type="CDD" id="cd05471">
    <property type="entry name" value="pepsin_like"/>
    <property type="match status" value="1"/>
</dbReference>
<dbReference type="EMBL" id="MU806198">
    <property type="protein sequence ID" value="KAJ3838168.1"/>
    <property type="molecule type" value="Genomic_DNA"/>
</dbReference>
<dbReference type="PANTHER" id="PTHR47966">
    <property type="entry name" value="BETA-SITE APP-CLEAVING ENZYME, ISOFORM A-RELATED"/>
    <property type="match status" value="1"/>
</dbReference>
<evidence type="ECO:0000259" key="9">
    <source>
        <dbReference type="PROSITE" id="PS51767"/>
    </source>
</evidence>
<evidence type="ECO:0000256" key="3">
    <source>
        <dbReference type="ARBA" id="ARBA00022750"/>
    </source>
</evidence>